<gene>
    <name evidence="5" type="ORF">EA473_04905</name>
</gene>
<evidence type="ECO:0000259" key="3">
    <source>
        <dbReference type="Pfam" id="PF04967"/>
    </source>
</evidence>
<keyword evidence="6" id="KW-1185">Reference proteome</keyword>
<keyword evidence="2" id="KW-0804">Transcription</keyword>
<dbReference type="InterPro" id="IPR007050">
    <property type="entry name" value="HTH_bacterioopsin"/>
</dbReference>
<dbReference type="GO" id="GO:0003677">
    <property type="term" value="F:DNA binding"/>
    <property type="evidence" value="ECO:0007669"/>
    <property type="project" value="InterPro"/>
</dbReference>
<comment type="caution">
    <text evidence="5">The sequence shown here is derived from an EMBL/GenBank/DDBJ whole genome shotgun (WGS) entry which is preliminary data.</text>
</comment>
<dbReference type="Proteomes" id="UP000282323">
    <property type="component" value="Unassembled WGS sequence"/>
</dbReference>
<evidence type="ECO:0000256" key="1">
    <source>
        <dbReference type="ARBA" id="ARBA00023015"/>
    </source>
</evidence>
<dbReference type="Pfam" id="PF24278">
    <property type="entry name" value="HVO_0513_N"/>
    <property type="match status" value="1"/>
</dbReference>
<dbReference type="SUPFAM" id="SSF46894">
    <property type="entry name" value="C-terminal effector domain of the bipartite response regulators"/>
    <property type="match status" value="1"/>
</dbReference>
<dbReference type="AlphaFoldDB" id="A0A3N6MKJ1"/>
<name>A0A3N6MKJ1_NATCH</name>
<evidence type="ECO:0000313" key="5">
    <source>
        <dbReference type="EMBL" id="RQG96461.1"/>
    </source>
</evidence>
<dbReference type="InterPro" id="IPR036388">
    <property type="entry name" value="WH-like_DNA-bd_sf"/>
</dbReference>
<dbReference type="InterPro" id="IPR056493">
    <property type="entry name" value="HVO_0513_N"/>
</dbReference>
<protein>
    <submittedName>
        <fullName evidence="5">Winged helix-turn-helix transcriptional regulator</fullName>
    </submittedName>
</protein>
<dbReference type="Pfam" id="PF04967">
    <property type="entry name" value="HTH_10"/>
    <property type="match status" value="1"/>
</dbReference>
<dbReference type="GO" id="GO:0006355">
    <property type="term" value="P:regulation of DNA-templated transcription"/>
    <property type="evidence" value="ECO:0007669"/>
    <property type="project" value="InterPro"/>
</dbReference>
<dbReference type="PANTHER" id="PTHR34236">
    <property type="entry name" value="DIMETHYL SULFOXIDE REDUCTASE TRANSCRIPTIONAL ACTIVATOR"/>
    <property type="match status" value="1"/>
</dbReference>
<organism evidence="5 6">
    <name type="scientific">Natrarchaeobius chitinivorans</name>
    <dbReference type="NCBI Taxonomy" id="1679083"/>
    <lineage>
        <taxon>Archaea</taxon>
        <taxon>Methanobacteriati</taxon>
        <taxon>Methanobacteriota</taxon>
        <taxon>Stenosarchaea group</taxon>
        <taxon>Halobacteria</taxon>
        <taxon>Halobacteriales</taxon>
        <taxon>Natrialbaceae</taxon>
        <taxon>Natrarchaeobius</taxon>
    </lineage>
</organism>
<feature type="domain" description="HTH bat-type" evidence="3">
    <location>
        <begin position="163"/>
        <end position="214"/>
    </location>
</feature>
<reference evidence="5 6" key="1">
    <citation type="submission" date="2018-10" db="EMBL/GenBank/DDBJ databases">
        <title>Natrarchaeobius chitinivorans gen. nov., sp. nov., and Natrarchaeobius haloalkaliphilus sp. nov., alkaliphilic, chitin-utilizing haloarchaea from hypersaline alkaline lakes.</title>
        <authorList>
            <person name="Sorokin D.Y."/>
            <person name="Elcheninov A.G."/>
            <person name="Kostrikina N.A."/>
            <person name="Bale N.J."/>
            <person name="Sinninghe Damste J.S."/>
            <person name="Khijniak T.V."/>
            <person name="Kublanov I.V."/>
            <person name="Toshchakov S.V."/>
        </authorList>
    </citation>
    <scope>NUCLEOTIDE SEQUENCE [LARGE SCALE GENOMIC DNA]</scope>
    <source>
        <strain evidence="5 6">AArcht4T</strain>
    </source>
</reference>
<evidence type="ECO:0000313" key="6">
    <source>
        <dbReference type="Proteomes" id="UP000282323"/>
    </source>
</evidence>
<dbReference type="Gene3D" id="1.10.10.10">
    <property type="entry name" value="Winged helix-like DNA-binding domain superfamily/Winged helix DNA-binding domain"/>
    <property type="match status" value="1"/>
</dbReference>
<dbReference type="RefSeq" id="WP_124194532.1">
    <property type="nucleotide sequence ID" value="NZ_REGA01000003.1"/>
</dbReference>
<dbReference type="EMBL" id="REGA01000003">
    <property type="protein sequence ID" value="RQG96461.1"/>
    <property type="molecule type" value="Genomic_DNA"/>
</dbReference>
<proteinExistence type="predicted"/>
<evidence type="ECO:0000256" key="2">
    <source>
        <dbReference type="ARBA" id="ARBA00023163"/>
    </source>
</evidence>
<evidence type="ECO:0000259" key="4">
    <source>
        <dbReference type="Pfam" id="PF24278"/>
    </source>
</evidence>
<dbReference type="OrthoDB" id="27447at2157"/>
<accession>A0A3N6MKJ1</accession>
<keyword evidence="1" id="KW-0805">Transcription regulation</keyword>
<dbReference type="PANTHER" id="PTHR34236:SF1">
    <property type="entry name" value="DIMETHYL SULFOXIDE REDUCTASE TRANSCRIPTIONAL ACTIVATOR"/>
    <property type="match status" value="1"/>
</dbReference>
<sequence>MRDATVTLTWADGRINSVDDSFARSDEVSIEAIRHLNPAGDRRCAELLEFRGDLDTARRLLADSPDALEYDVAGENGRGLAYVQCLIDGSATDLLAILRDYEIVVDWPITYVDRDAGNRGLEIRVLGSDRAIQRAAASLPAGIEFDLRRLSGFEFGTDRAPVLTDRQRQIFELAHDEGYYAVPRETTHRELADRLGISPGTVGEHLQRIEVKLARRYRHTSPERQPAEVNR</sequence>
<dbReference type="InterPro" id="IPR016032">
    <property type="entry name" value="Sig_transdc_resp-reg_C-effctor"/>
</dbReference>
<feature type="domain" description="HVO-0513-like N-terminal" evidence="4">
    <location>
        <begin position="17"/>
        <end position="151"/>
    </location>
</feature>